<keyword evidence="1" id="KW-0472">Membrane</keyword>
<dbReference type="RefSeq" id="WP_377945760.1">
    <property type="nucleotide sequence ID" value="NZ_JBHUCX010000099.1"/>
</dbReference>
<name>A0ABW4JNZ3_9BACL</name>
<keyword evidence="1" id="KW-1133">Transmembrane helix</keyword>
<comment type="caution">
    <text evidence="2">The sequence shown here is derived from an EMBL/GenBank/DDBJ whole genome shotgun (WGS) entry which is preliminary data.</text>
</comment>
<feature type="transmembrane region" description="Helical" evidence="1">
    <location>
        <begin position="111"/>
        <end position="130"/>
    </location>
</feature>
<feature type="transmembrane region" description="Helical" evidence="1">
    <location>
        <begin position="86"/>
        <end position="105"/>
    </location>
</feature>
<keyword evidence="1" id="KW-0812">Transmembrane</keyword>
<dbReference type="EMBL" id="JBHUCX010000099">
    <property type="protein sequence ID" value="MFD1677839.1"/>
    <property type="molecule type" value="Genomic_DNA"/>
</dbReference>
<sequence>MVLLLALPIAIIDTVLLLKLMKPEMGSRSNPAELQRHINSSLIRFTFAVQLVTEVCTGSKVAGGIFSFLLSMAAGILSARDLSPNIISELFMNVFMGISMGIMLIGHLPLFIAILLITPALLSSGLAFLHTTQFAHRARK</sequence>
<protein>
    <recommendedName>
        <fullName evidence="4">ABC transmembrane type-1 domain-containing protein</fullName>
    </recommendedName>
</protein>
<proteinExistence type="predicted"/>
<evidence type="ECO:0008006" key="4">
    <source>
        <dbReference type="Google" id="ProtNLM"/>
    </source>
</evidence>
<evidence type="ECO:0000313" key="3">
    <source>
        <dbReference type="Proteomes" id="UP001597079"/>
    </source>
</evidence>
<dbReference type="Proteomes" id="UP001597079">
    <property type="component" value="Unassembled WGS sequence"/>
</dbReference>
<keyword evidence="3" id="KW-1185">Reference proteome</keyword>
<gene>
    <name evidence="2" type="ORF">ACFSB2_24555</name>
</gene>
<feature type="transmembrane region" description="Helical" evidence="1">
    <location>
        <begin position="61"/>
        <end position="79"/>
    </location>
</feature>
<evidence type="ECO:0000313" key="2">
    <source>
        <dbReference type="EMBL" id="MFD1677839.1"/>
    </source>
</evidence>
<reference evidence="3" key="1">
    <citation type="journal article" date="2019" name="Int. J. Syst. Evol. Microbiol.">
        <title>The Global Catalogue of Microorganisms (GCM) 10K type strain sequencing project: providing services to taxonomists for standard genome sequencing and annotation.</title>
        <authorList>
            <consortium name="The Broad Institute Genomics Platform"/>
            <consortium name="The Broad Institute Genome Sequencing Center for Infectious Disease"/>
            <person name="Wu L."/>
            <person name="Ma J."/>
        </authorList>
    </citation>
    <scope>NUCLEOTIDE SEQUENCE [LARGE SCALE GENOMIC DNA]</scope>
    <source>
        <strain evidence="3">CGMCC 1.12286</strain>
    </source>
</reference>
<accession>A0ABW4JNZ3</accession>
<organism evidence="2 3">
    <name type="scientific">Alicyclobacillus fodiniaquatilis</name>
    <dbReference type="NCBI Taxonomy" id="1661150"/>
    <lineage>
        <taxon>Bacteria</taxon>
        <taxon>Bacillati</taxon>
        <taxon>Bacillota</taxon>
        <taxon>Bacilli</taxon>
        <taxon>Bacillales</taxon>
        <taxon>Alicyclobacillaceae</taxon>
        <taxon>Alicyclobacillus</taxon>
    </lineage>
</organism>
<evidence type="ECO:0000256" key="1">
    <source>
        <dbReference type="SAM" id="Phobius"/>
    </source>
</evidence>